<feature type="repeat" description="ANK" evidence="3">
    <location>
        <begin position="269"/>
        <end position="294"/>
    </location>
</feature>
<feature type="repeat" description="ANK" evidence="3">
    <location>
        <begin position="481"/>
        <end position="513"/>
    </location>
</feature>
<dbReference type="PROSITE" id="PS50297">
    <property type="entry name" value="ANK_REP_REGION"/>
    <property type="match status" value="4"/>
</dbReference>
<dbReference type="InterPro" id="IPR051165">
    <property type="entry name" value="Multifunctional_ANK_Repeat"/>
</dbReference>
<comment type="caution">
    <text evidence="4">The sequence shown here is derived from an EMBL/GenBank/DDBJ whole genome shotgun (WGS) entry which is preliminary data.</text>
</comment>
<reference evidence="4" key="1">
    <citation type="journal article" date="2023" name="Mol. Phylogenet. Evol.">
        <title>Genome-scale phylogeny and comparative genomics of the fungal order Sordariales.</title>
        <authorList>
            <person name="Hensen N."/>
            <person name="Bonometti L."/>
            <person name="Westerberg I."/>
            <person name="Brannstrom I.O."/>
            <person name="Guillou S."/>
            <person name="Cros-Aarteil S."/>
            <person name="Calhoun S."/>
            <person name="Haridas S."/>
            <person name="Kuo A."/>
            <person name="Mondo S."/>
            <person name="Pangilinan J."/>
            <person name="Riley R."/>
            <person name="LaButti K."/>
            <person name="Andreopoulos B."/>
            <person name="Lipzen A."/>
            <person name="Chen C."/>
            <person name="Yan M."/>
            <person name="Daum C."/>
            <person name="Ng V."/>
            <person name="Clum A."/>
            <person name="Steindorff A."/>
            <person name="Ohm R.A."/>
            <person name="Martin F."/>
            <person name="Silar P."/>
            <person name="Natvig D.O."/>
            <person name="Lalanne C."/>
            <person name="Gautier V."/>
            <person name="Ament-Velasquez S.L."/>
            <person name="Kruys A."/>
            <person name="Hutchinson M.I."/>
            <person name="Powell A.J."/>
            <person name="Barry K."/>
            <person name="Miller A.N."/>
            <person name="Grigoriev I.V."/>
            <person name="Debuchy R."/>
            <person name="Gladieux P."/>
            <person name="Hiltunen Thoren M."/>
            <person name="Johannesson H."/>
        </authorList>
    </citation>
    <scope>NUCLEOTIDE SEQUENCE</scope>
    <source>
        <strain evidence="4">SMH4131-1</strain>
    </source>
</reference>
<evidence type="ECO:0000313" key="4">
    <source>
        <dbReference type="EMBL" id="KAK3317428.1"/>
    </source>
</evidence>
<dbReference type="Proteomes" id="UP001286456">
    <property type="component" value="Unassembled WGS sequence"/>
</dbReference>
<dbReference type="PROSITE" id="PS50088">
    <property type="entry name" value="ANK_REPEAT"/>
    <property type="match status" value="4"/>
</dbReference>
<protein>
    <recommendedName>
        <fullName evidence="6">Ankyrin</fullName>
    </recommendedName>
</protein>
<dbReference type="PRINTS" id="PR01415">
    <property type="entry name" value="ANKYRIN"/>
</dbReference>
<evidence type="ECO:0000313" key="5">
    <source>
        <dbReference type="Proteomes" id="UP001286456"/>
    </source>
</evidence>
<dbReference type="CDD" id="cd09917">
    <property type="entry name" value="F-box_SF"/>
    <property type="match status" value="1"/>
</dbReference>
<proteinExistence type="predicted"/>
<dbReference type="SUPFAM" id="SSF48403">
    <property type="entry name" value="Ankyrin repeat"/>
    <property type="match status" value="2"/>
</dbReference>
<keyword evidence="1" id="KW-0677">Repeat</keyword>
<dbReference type="AlphaFoldDB" id="A0AAE0I2K7"/>
<feature type="repeat" description="ANK" evidence="3">
    <location>
        <begin position="210"/>
        <end position="242"/>
    </location>
</feature>
<sequence length="1000" mass="110332">MPTLTHLPTELVCDIARCNLGDRDLAALALTNRRLNAVVEPILYKFGARGDAGVPLKWAAENGLAGTLRKALAAGAGPDYEFAGEISKAEWRSLVATEKIKAARPDDNDVAEDWPPGLRFDRTRLWHHMTLRHSMIMETNDDYSSADDDDDDLYGDNSENMDYYDPTDTGMNPREMEEFEAATGMGWAATDYRRRWGPSAWGPSAEYYTRSHTALHIAAQRGHNNIIEILLDHGAGINMPSQWFSCGCQSRDTLWEQVQDSADDMLMAMAWTPLHVAMCSNHPDTAKLLISRGATRVSYSDGILPFHDAAAFGLVEVLKLLVEKLGPAHIDTPDDSGMTPLYYACADRRWDSTVPLLLEYGANINVLIPLDFDDWDISTTMFGEACRLGRFEDALKLLDLGADMSCGIEFKPLPECEGTRAVLPLLHVCCLIPLEIEVLGAHPDHSTVGMDDEPPWHWRMALITKLLEGGAPIDEKWDDGKAETPLIVAAKHATLPALSVLLEAGADIHACDSDGQNALMAAIAVQYWHLPQAEEGEGWFGFPSTARLMTMPEISMERLSLVVRRLLDAGIWVNHRDAMGRTVMHLFFPPATRQQPVHRESDSRWGTLLRLLLAHGADPLVKDNEGRSAFDYAFKGRFLAGCEILIRHGGGRIIACLPPNELKEMFMELAEDKSLDPFSTREMLLDLALDLDATKCILSDKEVLKKLLRAARGAGSFLSYQRVAAERLSCRGHEAMGLDLEDKLAIFDLAVKAGSGPIARRVIEDGVDIHTPNDAGETMLFQVIRQQTSLSNPLDDLIKYLVASGANIHLPSPNAPGMTPLGQLLSRGKATLPFGLLAWMLGMQPIRGNPQAAAALYLHQAVSIEAGPSAPWIASEPSNGVRKNPDPDVIQRLFAAGADRNALNLNGDTPLSLLLGQLTRQRTMVQVFCYLIKPLSRGVDINRKNAQGFSAADYLEDLLDRDYLHHRSTMPGRMALEGILNLEDLEGGKRKLVFHARDYD</sequence>
<dbReference type="InterPro" id="IPR002110">
    <property type="entry name" value="Ankyrin_rpt"/>
</dbReference>
<reference evidence="4" key="2">
    <citation type="submission" date="2023-06" db="EMBL/GenBank/DDBJ databases">
        <authorList>
            <consortium name="Lawrence Berkeley National Laboratory"/>
            <person name="Haridas S."/>
            <person name="Hensen N."/>
            <person name="Bonometti L."/>
            <person name="Westerberg I."/>
            <person name="Brannstrom I.O."/>
            <person name="Guillou S."/>
            <person name="Cros-Aarteil S."/>
            <person name="Calhoun S."/>
            <person name="Kuo A."/>
            <person name="Mondo S."/>
            <person name="Pangilinan J."/>
            <person name="Riley R."/>
            <person name="Labutti K."/>
            <person name="Andreopoulos B."/>
            <person name="Lipzen A."/>
            <person name="Chen C."/>
            <person name="Yanf M."/>
            <person name="Daum C."/>
            <person name="Ng V."/>
            <person name="Clum A."/>
            <person name="Steindorff A."/>
            <person name="Ohm R."/>
            <person name="Martin F."/>
            <person name="Silar P."/>
            <person name="Natvig D."/>
            <person name="Lalanne C."/>
            <person name="Gautier V."/>
            <person name="Ament-Velasquez S.L."/>
            <person name="Kruys A."/>
            <person name="Hutchinson M.I."/>
            <person name="Powell A.J."/>
            <person name="Barry K."/>
            <person name="Miller A.N."/>
            <person name="Grigoriev I.V."/>
            <person name="Debuchy R."/>
            <person name="Gladieux P."/>
            <person name="Thoren M.H."/>
            <person name="Johannesson H."/>
        </authorList>
    </citation>
    <scope>NUCLEOTIDE SEQUENCE</scope>
    <source>
        <strain evidence="4">SMH4131-1</strain>
    </source>
</reference>
<dbReference type="PANTHER" id="PTHR24123:SF33">
    <property type="entry name" value="PROTEIN HOS4"/>
    <property type="match status" value="1"/>
</dbReference>
<keyword evidence="2 3" id="KW-0040">ANK repeat</keyword>
<evidence type="ECO:0008006" key="6">
    <source>
        <dbReference type="Google" id="ProtNLM"/>
    </source>
</evidence>
<feature type="repeat" description="ANK" evidence="3">
    <location>
        <begin position="336"/>
        <end position="366"/>
    </location>
</feature>
<evidence type="ECO:0000256" key="3">
    <source>
        <dbReference type="PROSITE-ProRule" id="PRU00023"/>
    </source>
</evidence>
<dbReference type="Gene3D" id="1.25.40.20">
    <property type="entry name" value="Ankyrin repeat-containing domain"/>
    <property type="match status" value="4"/>
</dbReference>
<evidence type="ECO:0000256" key="1">
    <source>
        <dbReference type="ARBA" id="ARBA00022737"/>
    </source>
</evidence>
<organism evidence="4 5">
    <name type="scientific">Cercophora scortea</name>
    <dbReference type="NCBI Taxonomy" id="314031"/>
    <lineage>
        <taxon>Eukaryota</taxon>
        <taxon>Fungi</taxon>
        <taxon>Dikarya</taxon>
        <taxon>Ascomycota</taxon>
        <taxon>Pezizomycotina</taxon>
        <taxon>Sordariomycetes</taxon>
        <taxon>Sordariomycetidae</taxon>
        <taxon>Sordariales</taxon>
        <taxon>Lasiosphaeriaceae</taxon>
        <taxon>Cercophora</taxon>
    </lineage>
</organism>
<accession>A0AAE0I2K7</accession>
<gene>
    <name evidence="4" type="ORF">B0T19DRAFT_405120</name>
</gene>
<dbReference type="SMART" id="SM00248">
    <property type="entry name" value="ANK"/>
    <property type="match status" value="9"/>
</dbReference>
<dbReference type="Pfam" id="PF12796">
    <property type="entry name" value="Ank_2"/>
    <property type="match status" value="2"/>
</dbReference>
<dbReference type="EMBL" id="JAUEPO010000007">
    <property type="protein sequence ID" value="KAK3317428.1"/>
    <property type="molecule type" value="Genomic_DNA"/>
</dbReference>
<keyword evidence="5" id="KW-1185">Reference proteome</keyword>
<name>A0AAE0I2K7_9PEZI</name>
<dbReference type="InterPro" id="IPR036770">
    <property type="entry name" value="Ankyrin_rpt-contain_sf"/>
</dbReference>
<evidence type="ECO:0000256" key="2">
    <source>
        <dbReference type="ARBA" id="ARBA00023043"/>
    </source>
</evidence>
<dbReference type="PANTHER" id="PTHR24123">
    <property type="entry name" value="ANKYRIN REPEAT-CONTAINING"/>
    <property type="match status" value="1"/>
</dbReference>